<name>A0ABV5IP04_9ACTN</name>
<feature type="chain" id="PRO_5046044083" description="P68 RBP/TagC-like beta-propeller domain-containing protein" evidence="1">
    <location>
        <begin position="32"/>
        <end position="335"/>
    </location>
</feature>
<evidence type="ECO:0000256" key="1">
    <source>
        <dbReference type="SAM" id="SignalP"/>
    </source>
</evidence>
<evidence type="ECO:0000313" key="3">
    <source>
        <dbReference type="EMBL" id="MFB9205788.1"/>
    </source>
</evidence>
<dbReference type="Proteomes" id="UP001589647">
    <property type="component" value="Unassembled WGS sequence"/>
</dbReference>
<dbReference type="RefSeq" id="WP_189649442.1">
    <property type="nucleotide sequence ID" value="NZ_BMRC01000010.1"/>
</dbReference>
<evidence type="ECO:0000259" key="2">
    <source>
        <dbReference type="Pfam" id="PF21311"/>
    </source>
</evidence>
<gene>
    <name evidence="3" type="ORF">ACFFV7_31650</name>
</gene>
<dbReference type="EMBL" id="JBHMEI010000030">
    <property type="protein sequence ID" value="MFB9205788.1"/>
    <property type="molecule type" value="Genomic_DNA"/>
</dbReference>
<protein>
    <recommendedName>
        <fullName evidence="2">P68 RBP/TagC-like beta-propeller domain-containing protein</fullName>
    </recommendedName>
</protein>
<feature type="signal peptide" evidence="1">
    <location>
        <begin position="1"/>
        <end position="31"/>
    </location>
</feature>
<comment type="caution">
    <text evidence="3">The sequence shown here is derived from an EMBL/GenBank/DDBJ whole genome shotgun (WGS) entry which is preliminary data.</text>
</comment>
<keyword evidence="1" id="KW-0732">Signal</keyword>
<feature type="domain" description="P68 RBP/TagC-like beta-propeller" evidence="2">
    <location>
        <begin position="59"/>
        <end position="330"/>
    </location>
</feature>
<evidence type="ECO:0000313" key="4">
    <source>
        <dbReference type="Proteomes" id="UP001589647"/>
    </source>
</evidence>
<dbReference type="PROSITE" id="PS51318">
    <property type="entry name" value="TAT"/>
    <property type="match status" value="1"/>
</dbReference>
<dbReference type="Pfam" id="PF21311">
    <property type="entry name" value="Phage_RBD_prop"/>
    <property type="match status" value="1"/>
</dbReference>
<dbReference type="InterPro" id="IPR006311">
    <property type="entry name" value="TAT_signal"/>
</dbReference>
<organism evidence="3 4">
    <name type="scientific">Nonomuraea spiralis</name>
    <dbReference type="NCBI Taxonomy" id="46182"/>
    <lineage>
        <taxon>Bacteria</taxon>
        <taxon>Bacillati</taxon>
        <taxon>Actinomycetota</taxon>
        <taxon>Actinomycetes</taxon>
        <taxon>Streptosporangiales</taxon>
        <taxon>Streptosporangiaceae</taxon>
        <taxon>Nonomuraea</taxon>
    </lineage>
</organism>
<sequence>MAPLSRRDALRLGATAALAAAMPLSPSPAVAVSSGTDAQSLDTAGRVLLRGGRLLHSTVLQSFAFDERNGHLYALQLMQGGVRLDAERGARTHAQRARRGDLCLNRLTLDGVLTGTMYLLGFGHGGALGVQRTTGGDTVVWTEWDASPASGYGRGICRFPFVDGAVLTSATRGLTVYRPLPGSTSNAPTVDPGTGRLLLRYKLAGTPRFRLLDTGRLAAGDLRPLADLPQPGAGLGLPFQGMALRGDHAYQLLGSAYGPANPRSSRGNIRLYRLHLPSGKVEQHFLDATARDLVPREPEGLAVLVSPGAGPLLCMGLTRGPVRDKSFSLYARPVA</sequence>
<proteinExistence type="predicted"/>
<keyword evidence="4" id="KW-1185">Reference proteome</keyword>
<accession>A0ABV5IP04</accession>
<dbReference type="InterPro" id="IPR048799">
    <property type="entry name" value="P68_RBP_TagC-like_beta-prop"/>
</dbReference>
<reference evidence="3 4" key="1">
    <citation type="submission" date="2024-09" db="EMBL/GenBank/DDBJ databases">
        <authorList>
            <person name="Sun Q."/>
            <person name="Mori K."/>
        </authorList>
    </citation>
    <scope>NUCLEOTIDE SEQUENCE [LARGE SCALE GENOMIC DNA]</scope>
    <source>
        <strain evidence="3 4">CCM 3426</strain>
    </source>
</reference>